<dbReference type="EMBL" id="GL698470">
    <property type="protein sequence ID" value="EFY93549.1"/>
    <property type="molecule type" value="Genomic_DNA"/>
</dbReference>
<dbReference type="OMA" id="VWDEVRG"/>
<reference evidence="2 3" key="1">
    <citation type="journal article" date="2011" name="PLoS Genet.">
        <title>Genome sequencing and comparative transcriptomics of the model entomopathogenic fungi Metarhizium anisopliae and M. acridum.</title>
        <authorList>
            <person name="Gao Q."/>
            <person name="Jin K."/>
            <person name="Ying S.H."/>
            <person name="Zhang Y."/>
            <person name="Xiao G."/>
            <person name="Shang Y."/>
            <person name="Duan Z."/>
            <person name="Hu X."/>
            <person name="Xie X.Q."/>
            <person name="Zhou G."/>
            <person name="Peng G."/>
            <person name="Luo Z."/>
            <person name="Huang W."/>
            <person name="Wang B."/>
            <person name="Fang W."/>
            <person name="Wang S."/>
            <person name="Zhong Y."/>
            <person name="Ma L.J."/>
            <person name="St Leger R.J."/>
            <person name="Zhao G.P."/>
            <person name="Pei Y."/>
            <person name="Feng M.G."/>
            <person name="Xia Y."/>
            <person name="Wang C."/>
        </authorList>
    </citation>
    <scope>NUCLEOTIDE SEQUENCE [LARGE SCALE GENOMIC DNA]</scope>
    <source>
        <strain evidence="2 3">CQMa 102</strain>
    </source>
</reference>
<accession>E9DRW7</accession>
<dbReference type="AlphaFoldDB" id="E9DRW7"/>
<evidence type="ECO:0000313" key="3">
    <source>
        <dbReference type="Proteomes" id="UP000002499"/>
    </source>
</evidence>
<evidence type="ECO:0000313" key="2">
    <source>
        <dbReference type="EMBL" id="EFY93549.1"/>
    </source>
</evidence>
<feature type="compositionally biased region" description="Pro residues" evidence="1">
    <location>
        <begin position="177"/>
        <end position="186"/>
    </location>
</feature>
<dbReference type="HOGENOM" id="CLU_054057_0_0_1"/>
<dbReference type="Proteomes" id="UP000002499">
    <property type="component" value="Unassembled WGS sequence"/>
</dbReference>
<dbReference type="GeneID" id="19244351"/>
<keyword evidence="3" id="KW-1185">Reference proteome</keyword>
<name>E9DRW7_METAQ</name>
<evidence type="ECO:0000256" key="1">
    <source>
        <dbReference type="SAM" id="MobiDB-lite"/>
    </source>
</evidence>
<feature type="compositionally biased region" description="Acidic residues" evidence="1">
    <location>
        <begin position="231"/>
        <end position="245"/>
    </location>
</feature>
<feature type="region of interest" description="Disordered" evidence="1">
    <location>
        <begin position="103"/>
        <end position="128"/>
    </location>
</feature>
<feature type="region of interest" description="Disordered" evidence="1">
    <location>
        <begin position="363"/>
        <end position="412"/>
    </location>
</feature>
<feature type="compositionally biased region" description="Polar residues" evidence="1">
    <location>
        <begin position="201"/>
        <end position="212"/>
    </location>
</feature>
<organism evidence="3">
    <name type="scientific">Metarhizium acridum (strain CQMa 102)</name>
    <dbReference type="NCBI Taxonomy" id="655827"/>
    <lineage>
        <taxon>Eukaryota</taxon>
        <taxon>Fungi</taxon>
        <taxon>Dikarya</taxon>
        <taxon>Ascomycota</taxon>
        <taxon>Pezizomycotina</taxon>
        <taxon>Sordariomycetes</taxon>
        <taxon>Hypocreomycetidae</taxon>
        <taxon>Hypocreales</taxon>
        <taxon>Clavicipitaceae</taxon>
        <taxon>Metarhizium</taxon>
    </lineage>
</organism>
<dbReference type="OrthoDB" id="5226996at2759"/>
<dbReference type="eggNOG" id="ENOG502RR0P">
    <property type="taxonomic scope" value="Eukaryota"/>
</dbReference>
<dbReference type="InParanoid" id="E9DRW7"/>
<protein>
    <submittedName>
        <fullName evidence="2">Uncharacterized protein</fullName>
    </submittedName>
</protein>
<gene>
    <name evidence="2" type="ORF">MAC_00040</name>
</gene>
<dbReference type="KEGG" id="maw:19244351"/>
<feature type="region of interest" description="Disordered" evidence="1">
    <location>
        <begin position="148"/>
        <end position="250"/>
    </location>
</feature>
<proteinExistence type="predicted"/>
<sequence>MGPPRTRAQHFLAQRGRFQEGSMKDRVSAAPPVHFLGPQEREVLERPAYTERSAFAAFEPANFGGREERQLQPRLTARKSTTKMNILGQVWEGVCGRLRLRRDADDKEKAREKKDPASSDAQDDRPSRDQVFASYQQLVASGFFSSHAIQSARHGPPPNCRPSTPQGAPARNAGNPPQWPLAPRPLTPQSQPKAQEPAPQTVYSPASVASSRGTKRAAESPEPSVHGGGEEGGEDEEHDDGEDESTLAHRFLPKRLRISASRDISLPKLRSVASRKSMRAAVALARRNASVGAQEEDSKEREPNKLTKRMLWAQQQQQQQGQQQGEVPVARASMDVLPRRRNSSEIHGSVTRRIRRPTSARNLRSAGMRDGDGGLKVVPDVNRGIPRVPDIPAKFTYGEDRENGVPWRGLRR</sequence>